<dbReference type="GO" id="GO:0007165">
    <property type="term" value="P:signal transduction"/>
    <property type="evidence" value="ECO:0007669"/>
    <property type="project" value="TreeGrafter"/>
</dbReference>
<dbReference type="Gene3D" id="3.30.200.20">
    <property type="entry name" value="Phosphorylase Kinase, domain 1"/>
    <property type="match status" value="1"/>
</dbReference>
<dbReference type="PANTHER" id="PTHR24057">
    <property type="entry name" value="GLYCOGEN SYNTHASE KINASE-3 ALPHA"/>
    <property type="match status" value="1"/>
</dbReference>
<keyword evidence="4" id="KW-0547">Nucleotide-binding</keyword>
<dbReference type="Pfam" id="PF00069">
    <property type="entry name" value="Pkinase"/>
    <property type="match status" value="1"/>
</dbReference>
<dbReference type="HOGENOM" id="CLU_000288_181_20_1"/>
<dbReference type="PANTHER" id="PTHR24057:SF18">
    <property type="entry name" value="SERINE_THREONINE-PROTEIN KINASE R03D7.5-RELATED"/>
    <property type="match status" value="1"/>
</dbReference>
<dbReference type="Proteomes" id="UP000008068">
    <property type="component" value="Unassembled WGS sequence"/>
</dbReference>
<dbReference type="Gene3D" id="1.10.510.10">
    <property type="entry name" value="Transferase(Phosphotransferase) domain 1"/>
    <property type="match status" value="1"/>
</dbReference>
<feature type="domain" description="Protein kinase" evidence="8">
    <location>
        <begin position="20"/>
        <end position="304"/>
    </location>
</feature>
<dbReference type="GO" id="GO:0070507">
    <property type="term" value="P:regulation of microtubule cytoskeleton organization"/>
    <property type="evidence" value="ECO:0007669"/>
    <property type="project" value="TreeGrafter"/>
</dbReference>
<sequence length="371" mass="42321">MMNGYGIKENGEFYPVSLQFGGHKLCGSGRFSNVYCGQMIAPIQKEVAVKNVWSDTETRHLKTSEYAEIQILTKLFHPAISNLLFFYSRSANDKTIHCLVLDYLPNEMAKMRDQGVKFDVLDAKIYTFQLFSAIAHLASKNIVHMDIKPQNVIMNRSTGNLKLADFGNARRLETNEKTGGAYQVTRFYRPPELLFGCEKFTPAIDIWSATCVAFELFANRVLFRGKDTKDEITLIIGVFGYPTDEDIKSMGVKRPRVARKEARGIETYTSKMLDPEIYDFLKSTLKIDPKKRKPAIEVLKLPLFDVIRAIPRKKRSNGMEIPNLLNYTEMYHKRESEVEVAPVDIETTEKAEKESKSSSSHSDEEDKGKEK</sequence>
<dbReference type="GO" id="GO:0030424">
    <property type="term" value="C:axon"/>
    <property type="evidence" value="ECO:0007669"/>
    <property type="project" value="TreeGrafter"/>
</dbReference>
<evidence type="ECO:0000256" key="6">
    <source>
        <dbReference type="ARBA" id="ARBA00022840"/>
    </source>
</evidence>
<gene>
    <name evidence="9" type="ORF">CAEBREN_11231</name>
</gene>
<dbReference type="InterPro" id="IPR000719">
    <property type="entry name" value="Prot_kinase_dom"/>
</dbReference>
<comment type="similarity">
    <text evidence="1">Belongs to the protein kinase superfamily. CMGC Ser/Thr protein kinase family. GSK-3 subfamily.</text>
</comment>
<evidence type="ECO:0000256" key="4">
    <source>
        <dbReference type="ARBA" id="ARBA00022741"/>
    </source>
</evidence>
<dbReference type="GO" id="GO:0005829">
    <property type="term" value="C:cytosol"/>
    <property type="evidence" value="ECO:0007669"/>
    <property type="project" value="TreeGrafter"/>
</dbReference>
<dbReference type="GO" id="GO:0030154">
    <property type="term" value="P:cell differentiation"/>
    <property type="evidence" value="ECO:0007669"/>
    <property type="project" value="TreeGrafter"/>
</dbReference>
<keyword evidence="5" id="KW-0418">Kinase</keyword>
<dbReference type="AlphaFoldDB" id="G0MQ30"/>
<evidence type="ECO:0000256" key="2">
    <source>
        <dbReference type="ARBA" id="ARBA00022527"/>
    </source>
</evidence>
<evidence type="ECO:0000256" key="5">
    <source>
        <dbReference type="ARBA" id="ARBA00022777"/>
    </source>
</evidence>
<evidence type="ECO:0000256" key="7">
    <source>
        <dbReference type="SAM" id="MobiDB-lite"/>
    </source>
</evidence>
<evidence type="ECO:0000259" key="8">
    <source>
        <dbReference type="PROSITE" id="PS50011"/>
    </source>
</evidence>
<dbReference type="InParanoid" id="G0MQ30"/>
<name>G0MQ30_CAEBE</name>
<dbReference type="GO" id="GO:0090090">
    <property type="term" value="P:negative regulation of canonical Wnt signaling pathway"/>
    <property type="evidence" value="ECO:0007669"/>
    <property type="project" value="TreeGrafter"/>
</dbReference>
<keyword evidence="2" id="KW-0723">Serine/threonine-protein kinase</keyword>
<reference evidence="10" key="1">
    <citation type="submission" date="2011-07" db="EMBL/GenBank/DDBJ databases">
        <authorList>
            <consortium name="Caenorhabditis brenneri Sequencing and Analysis Consortium"/>
            <person name="Wilson R.K."/>
        </authorList>
    </citation>
    <scope>NUCLEOTIDE SEQUENCE [LARGE SCALE GENOMIC DNA]</scope>
    <source>
        <strain evidence="10">PB2801</strain>
    </source>
</reference>
<dbReference type="GO" id="GO:0004674">
    <property type="term" value="F:protein serine/threonine kinase activity"/>
    <property type="evidence" value="ECO:0007669"/>
    <property type="project" value="UniProtKB-KW"/>
</dbReference>
<keyword evidence="3" id="KW-0808">Transferase</keyword>
<dbReference type="SUPFAM" id="SSF56112">
    <property type="entry name" value="Protein kinase-like (PK-like)"/>
    <property type="match status" value="1"/>
</dbReference>
<evidence type="ECO:0000313" key="10">
    <source>
        <dbReference type="Proteomes" id="UP000008068"/>
    </source>
</evidence>
<dbReference type="GO" id="GO:0005524">
    <property type="term" value="F:ATP binding"/>
    <property type="evidence" value="ECO:0007669"/>
    <property type="project" value="UniProtKB-KW"/>
</dbReference>
<keyword evidence="10" id="KW-1185">Reference proteome</keyword>
<dbReference type="GO" id="GO:0032436">
    <property type="term" value="P:positive regulation of proteasomal ubiquitin-dependent protein catabolic process"/>
    <property type="evidence" value="ECO:0007669"/>
    <property type="project" value="TreeGrafter"/>
</dbReference>
<feature type="compositionally biased region" description="Basic and acidic residues" evidence="7">
    <location>
        <begin position="347"/>
        <end position="371"/>
    </location>
</feature>
<dbReference type="eggNOG" id="KOG0658">
    <property type="taxonomic scope" value="Eukaryota"/>
</dbReference>
<accession>G0MQ30</accession>
<dbReference type="SMART" id="SM00220">
    <property type="entry name" value="S_TKc"/>
    <property type="match status" value="1"/>
</dbReference>
<dbReference type="GO" id="GO:0005634">
    <property type="term" value="C:nucleus"/>
    <property type="evidence" value="ECO:0007669"/>
    <property type="project" value="TreeGrafter"/>
</dbReference>
<dbReference type="PROSITE" id="PS50011">
    <property type="entry name" value="PROTEIN_KINASE_DOM"/>
    <property type="match status" value="1"/>
</dbReference>
<dbReference type="FunCoup" id="G0MQ30">
    <property type="interactions" value="229"/>
</dbReference>
<dbReference type="STRING" id="135651.G0MQ30"/>
<dbReference type="InterPro" id="IPR011009">
    <property type="entry name" value="Kinase-like_dom_sf"/>
</dbReference>
<keyword evidence="6" id="KW-0067">ATP-binding</keyword>
<dbReference type="OMA" id="FGCEKFT"/>
<dbReference type="EMBL" id="GL379806">
    <property type="protein sequence ID" value="EGT40906.1"/>
    <property type="molecule type" value="Genomic_DNA"/>
</dbReference>
<evidence type="ECO:0000256" key="3">
    <source>
        <dbReference type="ARBA" id="ARBA00022679"/>
    </source>
</evidence>
<dbReference type="InterPro" id="IPR008271">
    <property type="entry name" value="Ser/Thr_kinase_AS"/>
</dbReference>
<feature type="region of interest" description="Disordered" evidence="7">
    <location>
        <begin position="338"/>
        <end position="371"/>
    </location>
</feature>
<protein>
    <recommendedName>
        <fullName evidence="8">Protein kinase domain-containing protein</fullName>
    </recommendedName>
</protein>
<evidence type="ECO:0000313" key="9">
    <source>
        <dbReference type="EMBL" id="EGT40906.1"/>
    </source>
</evidence>
<dbReference type="InterPro" id="IPR050591">
    <property type="entry name" value="GSK-3"/>
</dbReference>
<dbReference type="PROSITE" id="PS00108">
    <property type="entry name" value="PROTEIN_KINASE_ST"/>
    <property type="match status" value="1"/>
</dbReference>
<organism evidence="10">
    <name type="scientific">Caenorhabditis brenneri</name>
    <name type="common">Nematode worm</name>
    <dbReference type="NCBI Taxonomy" id="135651"/>
    <lineage>
        <taxon>Eukaryota</taxon>
        <taxon>Metazoa</taxon>
        <taxon>Ecdysozoa</taxon>
        <taxon>Nematoda</taxon>
        <taxon>Chromadorea</taxon>
        <taxon>Rhabditida</taxon>
        <taxon>Rhabditina</taxon>
        <taxon>Rhabditomorpha</taxon>
        <taxon>Rhabditoidea</taxon>
        <taxon>Rhabditidae</taxon>
        <taxon>Peloderinae</taxon>
        <taxon>Caenorhabditis</taxon>
    </lineage>
</organism>
<proteinExistence type="inferred from homology"/>
<evidence type="ECO:0000256" key="1">
    <source>
        <dbReference type="ARBA" id="ARBA00005527"/>
    </source>
</evidence>
<dbReference type="OrthoDB" id="5792074at2759"/>